<dbReference type="InterPro" id="IPR042451">
    <property type="entry name" value="ZPR1_A/B_dom"/>
</dbReference>
<dbReference type="OrthoDB" id="308464at2759"/>
<organism evidence="6 7">
    <name type="scientific">Protopolystoma xenopodis</name>
    <dbReference type="NCBI Taxonomy" id="117903"/>
    <lineage>
        <taxon>Eukaryota</taxon>
        <taxon>Metazoa</taxon>
        <taxon>Spiralia</taxon>
        <taxon>Lophotrochozoa</taxon>
        <taxon>Platyhelminthes</taxon>
        <taxon>Monogenea</taxon>
        <taxon>Polyopisthocotylea</taxon>
        <taxon>Polystomatidea</taxon>
        <taxon>Polystomatidae</taxon>
        <taxon>Protopolystoma</taxon>
    </lineage>
</organism>
<dbReference type="InterPro" id="IPR040141">
    <property type="entry name" value="ZPR1"/>
</dbReference>
<dbReference type="PANTHER" id="PTHR10876">
    <property type="entry name" value="ZINC FINGER PROTEIN ZPR1"/>
    <property type="match status" value="1"/>
</dbReference>
<dbReference type="Gene3D" id="2.60.120.1040">
    <property type="entry name" value="ZPR1, A/B domain"/>
    <property type="match status" value="2"/>
</dbReference>
<dbReference type="PANTHER" id="PTHR10876:SF0">
    <property type="entry name" value="ZINC FINGER PROTEIN ZPR1"/>
    <property type="match status" value="1"/>
</dbReference>
<reference evidence="6" key="1">
    <citation type="submission" date="2018-11" db="EMBL/GenBank/DDBJ databases">
        <authorList>
            <consortium name="Pathogen Informatics"/>
        </authorList>
    </citation>
    <scope>NUCLEOTIDE SEQUENCE</scope>
</reference>
<keyword evidence="3" id="KW-0863">Zinc-finger</keyword>
<dbReference type="NCBIfam" id="TIGR00310">
    <property type="entry name" value="ZPR1_znf"/>
    <property type="match status" value="1"/>
</dbReference>
<dbReference type="Proteomes" id="UP000784294">
    <property type="component" value="Unassembled WGS sequence"/>
</dbReference>
<comment type="caution">
    <text evidence="6">The sequence shown here is derived from an EMBL/GenBank/DDBJ whole genome shotgun (WGS) entry which is preliminary data.</text>
</comment>
<protein>
    <recommendedName>
        <fullName evidence="5">Zinc finger ZPR1-type domain-containing protein</fullName>
    </recommendedName>
</protein>
<name>A0A3S5B4V9_9PLAT</name>
<evidence type="ECO:0000313" key="6">
    <source>
        <dbReference type="EMBL" id="VEL33647.1"/>
    </source>
</evidence>
<proteinExistence type="inferred from homology"/>
<evidence type="ECO:0000256" key="4">
    <source>
        <dbReference type="ARBA" id="ARBA00022833"/>
    </source>
</evidence>
<dbReference type="AlphaFoldDB" id="A0A3S5B4V9"/>
<dbReference type="EMBL" id="CAAALY010246150">
    <property type="protein sequence ID" value="VEL33647.1"/>
    <property type="molecule type" value="Genomic_DNA"/>
</dbReference>
<dbReference type="GO" id="GO:0005634">
    <property type="term" value="C:nucleus"/>
    <property type="evidence" value="ECO:0007669"/>
    <property type="project" value="TreeGrafter"/>
</dbReference>
<dbReference type="Pfam" id="PF22794">
    <property type="entry name" value="jr-ZPR1"/>
    <property type="match status" value="2"/>
</dbReference>
<dbReference type="GO" id="GO:0008270">
    <property type="term" value="F:zinc ion binding"/>
    <property type="evidence" value="ECO:0007669"/>
    <property type="project" value="UniProtKB-KW"/>
</dbReference>
<accession>A0A3S5B4V9</accession>
<dbReference type="InterPro" id="IPR042452">
    <property type="entry name" value="ZPR1_Znf1/2"/>
</dbReference>
<gene>
    <name evidence="6" type="ORF">PXEA_LOCUS27087</name>
</gene>
<evidence type="ECO:0000256" key="1">
    <source>
        <dbReference type="ARBA" id="ARBA00008354"/>
    </source>
</evidence>
<dbReference type="SMART" id="SM00709">
    <property type="entry name" value="Zpr1"/>
    <property type="match status" value="2"/>
</dbReference>
<dbReference type="Pfam" id="PF03367">
    <property type="entry name" value="Zn_ribbon_ZPR1"/>
    <property type="match status" value="2"/>
</dbReference>
<feature type="domain" description="Zinc finger ZPR1-type" evidence="5">
    <location>
        <begin position="158"/>
        <end position="291"/>
    </location>
</feature>
<comment type="similarity">
    <text evidence="1">Belongs to the ZPR1 family.</text>
</comment>
<evidence type="ECO:0000256" key="3">
    <source>
        <dbReference type="ARBA" id="ARBA00022771"/>
    </source>
</evidence>
<keyword evidence="7" id="KW-1185">Reference proteome</keyword>
<evidence type="ECO:0000256" key="2">
    <source>
        <dbReference type="ARBA" id="ARBA00022723"/>
    </source>
</evidence>
<keyword evidence="4" id="KW-0862">Zinc</keyword>
<feature type="non-terminal residue" evidence="6">
    <location>
        <position position="297"/>
    </location>
</feature>
<evidence type="ECO:0000313" key="7">
    <source>
        <dbReference type="Proteomes" id="UP000784294"/>
    </source>
</evidence>
<sequence>ESDEIAHSSCLSTQKSDTNFSKFSSYLFCYKYKLGYNFRNVWFLCINIDIVCLFIQDIPQFKEVIIMATVCPACGYRDSEVKTGGGVSSLGRRYSLFLTHISDLSRDLLKSDTASLAIPELDFEAGSCTHGGRFTTVEGILTNYNFRNVWFLCISIDIVCLFIQDIPQFKEVIIMATVCPACGYRDSEVKTGGGVSSLGRRYSLFLTHISDLSRDLLKSDTASLAIPELDFEAGSCTLGGRFTTVEGILTSMRDQLSEQNPFAIGDNSDWNESSRRLNELLNNLSEAYKISLPLYDC</sequence>
<feature type="domain" description="Zinc finger ZPR1-type" evidence="5">
    <location>
        <begin position="43"/>
        <end position="155"/>
    </location>
</feature>
<evidence type="ECO:0000259" key="5">
    <source>
        <dbReference type="SMART" id="SM00709"/>
    </source>
</evidence>
<dbReference type="InterPro" id="IPR056180">
    <property type="entry name" value="ZPR1_jr_dom"/>
</dbReference>
<keyword evidence="2" id="KW-0479">Metal-binding</keyword>
<dbReference type="Gene3D" id="2.20.25.420">
    <property type="entry name" value="ZPR1, zinc finger domain"/>
    <property type="match status" value="2"/>
</dbReference>
<dbReference type="InterPro" id="IPR004457">
    <property type="entry name" value="Znf_ZPR1"/>
</dbReference>